<keyword evidence="2" id="KW-0479">Metal-binding</keyword>
<evidence type="ECO:0000256" key="1">
    <source>
        <dbReference type="ARBA" id="ARBA00001961"/>
    </source>
</evidence>
<dbReference type="AlphaFoldDB" id="A0AAN7W6X7"/>
<dbReference type="GO" id="GO:0004656">
    <property type="term" value="F:procollagen-proline 4-dioxygenase activity"/>
    <property type="evidence" value="ECO:0007669"/>
    <property type="project" value="TreeGrafter"/>
</dbReference>
<dbReference type="GO" id="GO:0031418">
    <property type="term" value="F:L-ascorbic acid binding"/>
    <property type="evidence" value="ECO:0007669"/>
    <property type="project" value="InterPro"/>
</dbReference>
<dbReference type="Pfam" id="PF13640">
    <property type="entry name" value="2OG-FeII_Oxy_3"/>
    <property type="match status" value="1"/>
</dbReference>
<comment type="caution">
    <text evidence="7">The sequence shown here is derived from an EMBL/GenBank/DDBJ whole genome shotgun (WGS) entry which is preliminary data.</text>
</comment>
<name>A0AAN7W6X7_9PEZI</name>
<reference evidence="7" key="1">
    <citation type="submission" date="2023-08" db="EMBL/GenBank/DDBJ databases">
        <title>Black Yeasts Isolated from many extreme environments.</title>
        <authorList>
            <person name="Coleine C."/>
            <person name="Stajich J.E."/>
            <person name="Selbmann L."/>
        </authorList>
    </citation>
    <scope>NUCLEOTIDE SEQUENCE</scope>
    <source>
        <strain evidence="7">CCFEE 5810</strain>
    </source>
</reference>
<keyword evidence="4" id="KW-0560">Oxidoreductase</keyword>
<proteinExistence type="predicted"/>
<dbReference type="SMART" id="SM00702">
    <property type="entry name" value="P4Hc"/>
    <property type="match status" value="1"/>
</dbReference>
<evidence type="ECO:0000256" key="3">
    <source>
        <dbReference type="ARBA" id="ARBA00022964"/>
    </source>
</evidence>
<dbReference type="Gene3D" id="2.60.120.620">
    <property type="entry name" value="q2cbj1_9rhob like domain"/>
    <property type="match status" value="1"/>
</dbReference>
<dbReference type="EMBL" id="JAVRQU010000013">
    <property type="protein sequence ID" value="KAK5695864.1"/>
    <property type="molecule type" value="Genomic_DNA"/>
</dbReference>
<dbReference type="GO" id="GO:0005783">
    <property type="term" value="C:endoplasmic reticulum"/>
    <property type="evidence" value="ECO:0007669"/>
    <property type="project" value="TreeGrafter"/>
</dbReference>
<dbReference type="InterPro" id="IPR044862">
    <property type="entry name" value="Pro_4_hyd_alph_FE2OG_OXY"/>
</dbReference>
<evidence type="ECO:0000313" key="7">
    <source>
        <dbReference type="EMBL" id="KAK5695864.1"/>
    </source>
</evidence>
<accession>A0AAN7W6X7</accession>
<dbReference type="Proteomes" id="UP001310594">
    <property type="component" value="Unassembled WGS sequence"/>
</dbReference>
<dbReference type="InterPro" id="IPR006620">
    <property type="entry name" value="Pro_4_hyd_alph"/>
</dbReference>
<dbReference type="GO" id="GO:0005506">
    <property type="term" value="F:iron ion binding"/>
    <property type="evidence" value="ECO:0007669"/>
    <property type="project" value="InterPro"/>
</dbReference>
<sequence>MADSVLPEDFLSKPAEDITVNRIDFSKTDLPKYKGLYAVVLDNVLTPEECETFIKGAEASTTKGWERAMINIGGGRQRLMEDERCCGRIIWDSPAIVDKVWKRIEHLPEVKEIVRLEKVPKIFGQGPSKRDEVWEFSRPNERMRFLKYVGGEYFRPHCDGSYETPDRKERTYFTLHLYLSDAKPHSDTDSAYLTPEQKMRVAKSELLGGATTFHSINMKEKLDVLPVMGRVLLFQHRDLLHSGDDVLKGTKYTMRTDLLYSSNAAAKPSRGGY</sequence>
<comment type="cofactor">
    <cofactor evidence="1">
        <name>L-ascorbate</name>
        <dbReference type="ChEBI" id="CHEBI:38290"/>
    </cofactor>
</comment>
<evidence type="ECO:0000256" key="2">
    <source>
        <dbReference type="ARBA" id="ARBA00022723"/>
    </source>
</evidence>
<dbReference type="SUPFAM" id="SSF51197">
    <property type="entry name" value="Clavaminate synthase-like"/>
    <property type="match status" value="1"/>
</dbReference>
<feature type="domain" description="Prolyl 4-hydroxylase alpha subunit" evidence="6">
    <location>
        <begin position="36"/>
        <end position="259"/>
    </location>
</feature>
<keyword evidence="3" id="KW-0223">Dioxygenase</keyword>
<dbReference type="InterPro" id="IPR045054">
    <property type="entry name" value="P4HA-like"/>
</dbReference>
<organism evidence="7 8">
    <name type="scientific">Elasticomyces elasticus</name>
    <dbReference type="NCBI Taxonomy" id="574655"/>
    <lineage>
        <taxon>Eukaryota</taxon>
        <taxon>Fungi</taxon>
        <taxon>Dikarya</taxon>
        <taxon>Ascomycota</taxon>
        <taxon>Pezizomycotina</taxon>
        <taxon>Dothideomycetes</taxon>
        <taxon>Dothideomycetidae</taxon>
        <taxon>Mycosphaerellales</taxon>
        <taxon>Teratosphaeriaceae</taxon>
        <taxon>Elasticomyces</taxon>
    </lineage>
</organism>
<evidence type="ECO:0000259" key="6">
    <source>
        <dbReference type="SMART" id="SM00702"/>
    </source>
</evidence>
<protein>
    <recommendedName>
        <fullName evidence="6">Prolyl 4-hydroxylase alpha subunit domain-containing protein</fullName>
    </recommendedName>
</protein>
<keyword evidence="5" id="KW-0408">Iron</keyword>
<gene>
    <name evidence="7" type="ORF">LTR97_008284</name>
</gene>
<dbReference type="PANTHER" id="PTHR10869">
    <property type="entry name" value="PROLYL 4-HYDROXYLASE ALPHA SUBUNIT"/>
    <property type="match status" value="1"/>
</dbReference>
<dbReference type="PANTHER" id="PTHR10869:SF241">
    <property type="entry name" value="FE2OG DIOXYGENASE DOMAIN-CONTAINING PROTEIN"/>
    <property type="match status" value="1"/>
</dbReference>
<evidence type="ECO:0000256" key="5">
    <source>
        <dbReference type="ARBA" id="ARBA00023004"/>
    </source>
</evidence>
<evidence type="ECO:0000256" key="4">
    <source>
        <dbReference type="ARBA" id="ARBA00023002"/>
    </source>
</evidence>
<evidence type="ECO:0000313" key="8">
    <source>
        <dbReference type="Proteomes" id="UP001310594"/>
    </source>
</evidence>